<feature type="compositionally biased region" description="Basic residues" evidence="2">
    <location>
        <begin position="920"/>
        <end position="936"/>
    </location>
</feature>
<dbReference type="GO" id="GO:0008104">
    <property type="term" value="P:intracellular protein localization"/>
    <property type="evidence" value="ECO:0007669"/>
    <property type="project" value="TreeGrafter"/>
</dbReference>
<dbReference type="PANTHER" id="PTHR21663">
    <property type="entry name" value="HYPOTHETICAL HEAT DOMAIN-CONTAINING"/>
    <property type="match status" value="1"/>
</dbReference>
<sequence length="2349" mass="273779">MDSLNSIQSFISSKNSSQVIKDSLPILLNNLHKEIKQISIKNLKQSSKTRLTIEKFLLTKLTEILSQETSPFLRKIFSKCLIELYKKSSINLMQTIVTLQNNLKGKVKSNHFIRILSIEILNELHSQFPKKTLNLLSDTVILTLKHLKSPKEFIRIKSLKTISNLIKTYQSLFVYENDVFKAIKNFSNETSDEIKIAFAELICSFSSISQSIIPNDLHKILLKYFSNENASTVNSKFAESYGFIMSQAWIKLHIQNQKENLKNQNQKINRNLDLNLNEDQNPKETSKTHRKITRTNSGNFEAKNKTKHKRSGSDLLKKQEKLKLNKHSTDFNTFQSILNLLGSLFLYTENKNQLSSAATAYQSFFNNLNSQLLFEHSKSILNHIVHLTDLFKIIDTKNQNIKLIYNCISSILNQFCNIFDQTKQLQILEHLIHIALEINSNTSHFNNSQASLVIIQIHHLIQILQEVSYPKIPPLINVLFSWLDNPSIHIQIISAECIGLIFLIFPSNIKTIINVLDTEISKRIRSQNTNNHQLQVSGLQHCFYCLAYSAITNNKILKPKHLISNLFTIAQQNIMNGINEIEINQNQQTDLNLIIKYFKIGFELLDTLFLCAKKNSDYSLKNSHKEHRIDTELMKNIYYSETLQTNSPKPFIINPVFNSQDSDPITLFFLSQKIDTILKLWEDSLESIQKIIEKESKSIFLMEILTYSLLAFFNNFREQQNIFYPNQKTQFEHRLSAIINKILLVINQSSKKYSGKQHTSIPISIYYFNKSSFTDKNHMQKIFSEDCCFAFRNVAYKLLSILPDSIFKKLNIQSCESLIFNDICQSKLGISISHSFLSQILPSHPYKPHFCPIENQQFFQFKQINFQDIVDLAITIFCRWILYQTKSTISKYMTNLNELSKKAKEILELSEKKLQEQQSKSKRKNKKSKNKNKNKNKAIQEEKKTKIIKSSSDKLSTHIFTNILATIFHLLKQINSQRKKESQQNYQTLLLVSQEIVSQSLHFHNKKIAILTQNIIGILGTHLPDTFASEIVQSIKSQRDTQNTQIQNNFAITLATIIQYIGNIRAKDIFPSVIIFLIEISRSENMETYESCLCALSKILNSSANLVIQMNFVTPILSVVNYHLSKESHINNPAILDSIGGIIDGLMLGLGPELQEKPALTKWILMILENILLPSKFSNVHKHTTKIIEKLLIFSPGLLNEAHYFRILLNTYILFPTNLSPSNPENQIESETSFSDFSPFSQKSPFGLQNSSIALSIMQQIIDKKRGSISFVSEQNSEFCAFEELFEFLDFVHPINTSLTSRISDQIISLISSLIDSTSLSELILWYEVCRKVVSSSGSHEKEITIKTVQEEIPIDAIQNDSDDQEDINDFIDEQNTHDRNQSLDPNQSTNSQNTNPDSKTDRKSLLSLHEKYKLIIQNKKYLDLTISSNPRWQTKQYAMEMIYKIITSMGQIDPNFTLSSLSPKIQEIVEISFRNVSQTIFDLQISGLKLFGLVVQIFMKSHDSELEDQFALDIFEAQIVSVLKQSFSPSKLPTILLVSNQSTFEEFAKPPQSTQELNLQEKQNTDLNLDNEKIFEEVDESITNENKSKENSNSNQFQFQPYIVHFATILADLFIRFQKFRFKSIQKISKKNQNENQNENQIQNENENDEDEDENESREEFLLQLQKITKLIGNTLETFQKFSHLEIIDLFSPIESQVLFNLTNAFTRYILYFWEFYEQKYMLWSSQIIHQLHAPEKINIILESFIEYFLLNSYQNELSVKKPILSVFPEQSLSDLIIFWSNLSNFYLLYSEKTQNDFPNQKIILMIMNLCVFHLSKFCETDFGSILGINTTKSKFQSHKFFNSVLKWIELLIIFIRNDSKISINESNETIEKHLILNIDSLFEVVLLLKKVLDKIYSFFSNEDLSKMHLKFFEILNLVYSRPDIMGVNILLDNEKKKEYHPHLIEELKEQKLKTQKQMIGLLLYIFQQMVFLHSKDSIKVNFDYNYYIFNKYISLISNIMMKCEFELHLSLLNKVLDIIISQVYFLDFHKIDIESIVLSSKIWREKSDELTDQNIEDHHIKLSLVFISQISKIISNEKDKSSNYDQMNYFSNLIYLIFQFVTKGIEFEFFGNDILVEFADHLSEISHNILNQIDKDYDKVCMWNEVLNFVLFKRSGKEDEKNENQNQNQNQNQMNLFQIRMIILIIPSIISLFINYRKEEEEEDSTNRILNNLQKEIYQIQMKTFEIFERIYQFLFSKTQNKELISQIVNCVIQITVDILVSNKTRLFSDQSMNSINQVLIQIAKNSTIEFKDYIQLLSQENRKLLENFMNNAQNKFTKKEAKKVQKRENRRPQIKLSMNFSNFYKK</sequence>
<evidence type="ECO:0000313" key="4">
    <source>
        <dbReference type="Proteomes" id="UP001149090"/>
    </source>
</evidence>
<dbReference type="EMBL" id="JAPDFW010000130">
    <property type="protein sequence ID" value="KAJ5067307.1"/>
    <property type="molecule type" value="Genomic_DNA"/>
</dbReference>
<feature type="region of interest" description="Disordered" evidence="2">
    <location>
        <begin position="914"/>
        <end position="943"/>
    </location>
</feature>
<dbReference type="OrthoDB" id="192608at2759"/>
<dbReference type="InterPro" id="IPR016024">
    <property type="entry name" value="ARM-type_fold"/>
</dbReference>
<dbReference type="InterPro" id="IPR011989">
    <property type="entry name" value="ARM-like"/>
</dbReference>
<dbReference type="InterPro" id="IPR046837">
    <property type="entry name" value="Laa1/Sip1/HEATR5-like_HEAT"/>
</dbReference>
<dbReference type="SUPFAM" id="SSF48371">
    <property type="entry name" value="ARM repeat"/>
    <property type="match status" value="1"/>
</dbReference>
<proteinExistence type="inferred from homology"/>
<evidence type="ECO:0000313" key="3">
    <source>
        <dbReference type="EMBL" id="KAJ5067307.1"/>
    </source>
</evidence>
<evidence type="ECO:0000256" key="1">
    <source>
        <dbReference type="ARBA" id="ARBA00008304"/>
    </source>
</evidence>
<reference evidence="3" key="1">
    <citation type="submission" date="2022-10" db="EMBL/GenBank/DDBJ databases">
        <title>Novel sulphate-reducing endosymbionts in the free-living metamonad Anaeramoeba.</title>
        <authorList>
            <person name="Jerlstrom-Hultqvist J."/>
            <person name="Cepicka I."/>
            <person name="Gallot-Lavallee L."/>
            <person name="Salas-Leiva D."/>
            <person name="Curtis B.A."/>
            <person name="Zahonova K."/>
            <person name="Pipaliya S."/>
            <person name="Dacks J."/>
            <person name="Roger A.J."/>
        </authorList>
    </citation>
    <scope>NUCLEOTIDE SEQUENCE</scope>
    <source>
        <strain evidence="3">BMAN</strain>
    </source>
</reference>
<gene>
    <name evidence="3" type="ORF">M0811_13085</name>
</gene>
<feature type="compositionally biased region" description="Acidic residues" evidence="2">
    <location>
        <begin position="1647"/>
        <end position="1657"/>
    </location>
</feature>
<dbReference type="GO" id="GO:0005829">
    <property type="term" value="C:cytosol"/>
    <property type="evidence" value="ECO:0007669"/>
    <property type="project" value="GOC"/>
</dbReference>
<dbReference type="GO" id="GO:0042147">
    <property type="term" value="P:retrograde transport, endosome to Golgi"/>
    <property type="evidence" value="ECO:0007669"/>
    <property type="project" value="TreeGrafter"/>
</dbReference>
<feature type="compositionally biased region" description="Low complexity" evidence="2">
    <location>
        <begin position="1635"/>
        <end position="1646"/>
    </location>
</feature>
<feature type="region of interest" description="Disordered" evidence="2">
    <location>
        <begin position="1377"/>
        <end position="1403"/>
    </location>
</feature>
<dbReference type="InterPro" id="IPR040108">
    <property type="entry name" value="Laa1/Sip1/HEATR5"/>
</dbReference>
<dbReference type="GO" id="GO:0016020">
    <property type="term" value="C:membrane"/>
    <property type="evidence" value="ECO:0007669"/>
    <property type="project" value="TreeGrafter"/>
</dbReference>
<comment type="similarity">
    <text evidence="1">Belongs to the HEATR5 family.</text>
</comment>
<comment type="caution">
    <text evidence="3">The sequence shown here is derived from an EMBL/GenBank/DDBJ whole genome shotgun (WGS) entry which is preliminary data.</text>
</comment>
<name>A0A9Q0L6K8_ANAIG</name>
<dbReference type="Gene3D" id="1.25.10.10">
    <property type="entry name" value="Leucine-rich Repeat Variant"/>
    <property type="match status" value="1"/>
</dbReference>
<organism evidence="3 4">
    <name type="scientific">Anaeramoeba ignava</name>
    <name type="common">Anaerobic marine amoeba</name>
    <dbReference type="NCBI Taxonomy" id="1746090"/>
    <lineage>
        <taxon>Eukaryota</taxon>
        <taxon>Metamonada</taxon>
        <taxon>Anaeramoebidae</taxon>
        <taxon>Anaeramoeba</taxon>
    </lineage>
</organism>
<dbReference type="GO" id="GO:0006897">
    <property type="term" value="P:endocytosis"/>
    <property type="evidence" value="ECO:0007669"/>
    <property type="project" value="TreeGrafter"/>
</dbReference>
<keyword evidence="4" id="KW-1185">Reference proteome</keyword>
<protein>
    <submittedName>
        <fullName evidence="3">Heat domain-containing</fullName>
    </submittedName>
</protein>
<dbReference type="GO" id="GO:0030139">
    <property type="term" value="C:endocytic vesicle"/>
    <property type="evidence" value="ECO:0007669"/>
    <property type="project" value="TreeGrafter"/>
</dbReference>
<dbReference type="Proteomes" id="UP001149090">
    <property type="component" value="Unassembled WGS sequence"/>
</dbReference>
<feature type="region of interest" description="Disordered" evidence="2">
    <location>
        <begin position="1632"/>
        <end position="1657"/>
    </location>
</feature>
<dbReference type="PANTHER" id="PTHR21663:SF0">
    <property type="entry name" value="HEAT REPEAT-CONTAINING PROTEIN 5B"/>
    <property type="match status" value="1"/>
</dbReference>
<dbReference type="GO" id="GO:0005794">
    <property type="term" value="C:Golgi apparatus"/>
    <property type="evidence" value="ECO:0007669"/>
    <property type="project" value="TreeGrafter"/>
</dbReference>
<accession>A0A9Q0L6K8</accession>
<evidence type="ECO:0000256" key="2">
    <source>
        <dbReference type="SAM" id="MobiDB-lite"/>
    </source>
</evidence>
<feature type="region of interest" description="Disordered" evidence="2">
    <location>
        <begin position="272"/>
        <end position="315"/>
    </location>
</feature>
<dbReference type="Pfam" id="PF20210">
    <property type="entry name" value="Laa1_Sip1_HTR5"/>
    <property type="match status" value="1"/>
</dbReference>
<feature type="compositionally biased region" description="Polar residues" evidence="2">
    <location>
        <begin position="1383"/>
        <end position="1398"/>
    </location>
</feature>